<feature type="binding site" evidence="12">
    <location>
        <position position="140"/>
    </location>
    <ligand>
        <name>Zn(2+)</name>
        <dbReference type="ChEBI" id="CHEBI:29105"/>
    </ligand>
</feature>
<evidence type="ECO:0000256" key="4">
    <source>
        <dbReference type="ARBA" id="ARBA00010772"/>
    </source>
</evidence>
<dbReference type="GO" id="GO:0009298">
    <property type="term" value="P:GDP-mannose biosynthetic process"/>
    <property type="evidence" value="ECO:0007669"/>
    <property type="project" value="UniProtKB-UniPathway"/>
</dbReference>
<dbReference type="Proteomes" id="UP000054053">
    <property type="component" value="Unassembled WGS sequence"/>
</dbReference>
<feature type="binding site" evidence="12">
    <location>
        <position position="115"/>
    </location>
    <ligand>
        <name>Zn(2+)</name>
        <dbReference type="ChEBI" id="CHEBI:29105"/>
    </ligand>
</feature>
<dbReference type="Gene3D" id="2.60.120.10">
    <property type="entry name" value="Jelly Rolls"/>
    <property type="match status" value="2"/>
</dbReference>
<dbReference type="PRINTS" id="PR00714">
    <property type="entry name" value="MAN6PISMRASE"/>
</dbReference>
<comment type="function">
    <text evidence="2">Involved in the synthesis of the GDP-mannose and dolichol-phosphate-mannose required for a number of critical mannosyl transfer reactions.</text>
</comment>
<dbReference type="NCBIfam" id="TIGR00218">
    <property type="entry name" value="manA"/>
    <property type="match status" value="1"/>
</dbReference>
<evidence type="ECO:0000256" key="1">
    <source>
        <dbReference type="ARBA" id="ARBA00000757"/>
    </source>
</evidence>
<dbReference type="PANTHER" id="PTHR10309:SF4">
    <property type="entry name" value="MANNOSE-6-PHOSPHATE ISOMERASE"/>
    <property type="match status" value="1"/>
</dbReference>
<reference evidence="15" key="1">
    <citation type="journal article" date="2016" name="Genome Announc.">
        <title>Genome sequence of Ustilaginoidea virens IPU010, a rice pathogenic fungus causing false smut.</title>
        <authorList>
            <person name="Kumagai T."/>
            <person name="Ishii T."/>
            <person name="Terai G."/>
            <person name="Umemura M."/>
            <person name="Machida M."/>
            <person name="Asai K."/>
        </authorList>
    </citation>
    <scope>NUCLEOTIDE SEQUENCE [LARGE SCALE GENOMIC DNA]</scope>
    <source>
        <strain evidence="15">IPU010</strain>
    </source>
</reference>
<evidence type="ECO:0000256" key="10">
    <source>
        <dbReference type="ARBA" id="ARBA00029741"/>
    </source>
</evidence>
<dbReference type="GO" id="GO:0005975">
    <property type="term" value="P:carbohydrate metabolic process"/>
    <property type="evidence" value="ECO:0007669"/>
    <property type="project" value="InterPro"/>
</dbReference>
<evidence type="ECO:0000256" key="2">
    <source>
        <dbReference type="ARBA" id="ARBA00002564"/>
    </source>
</evidence>
<accession>A0A1B5KUC3</accession>
<dbReference type="InterPro" id="IPR046457">
    <property type="entry name" value="PMI_typeI_cat"/>
</dbReference>
<evidence type="ECO:0000313" key="14">
    <source>
        <dbReference type="EMBL" id="GAO14080.1"/>
    </source>
</evidence>
<dbReference type="InterPro" id="IPR014710">
    <property type="entry name" value="RmlC-like_jellyroll"/>
</dbReference>
<dbReference type="EC" id="5.3.1.8" evidence="5"/>
<dbReference type="GO" id="GO:0008270">
    <property type="term" value="F:zinc ion binding"/>
    <property type="evidence" value="ECO:0007669"/>
    <property type="project" value="InterPro"/>
</dbReference>
<dbReference type="Gene3D" id="1.10.441.10">
    <property type="entry name" value="Phosphomannose Isomerase, domain 2"/>
    <property type="match status" value="1"/>
</dbReference>
<proteinExistence type="inferred from homology"/>
<dbReference type="UniPathway" id="UPA00126">
    <property type="reaction ID" value="UER00423"/>
</dbReference>
<comment type="cofactor">
    <cofactor evidence="12">
        <name>Zn(2+)</name>
        <dbReference type="ChEBI" id="CHEBI:29105"/>
    </cofactor>
    <text evidence="12">Binds 1 zinc ion per subunit.</text>
</comment>
<evidence type="ECO:0000256" key="5">
    <source>
        <dbReference type="ARBA" id="ARBA00011956"/>
    </source>
</evidence>
<name>A0A1B5KUC3_USTVR</name>
<evidence type="ECO:0000256" key="8">
    <source>
        <dbReference type="ARBA" id="ARBA00022833"/>
    </source>
</evidence>
<evidence type="ECO:0000256" key="9">
    <source>
        <dbReference type="ARBA" id="ARBA00023235"/>
    </source>
</evidence>
<evidence type="ECO:0000256" key="6">
    <source>
        <dbReference type="ARBA" id="ARBA00018236"/>
    </source>
</evidence>
<dbReference type="PANTHER" id="PTHR10309">
    <property type="entry name" value="MANNOSE-6-PHOSPHATE ISOMERASE"/>
    <property type="match status" value="1"/>
</dbReference>
<dbReference type="InterPro" id="IPR011051">
    <property type="entry name" value="RmlC_Cupin_sf"/>
</dbReference>
<comment type="caution">
    <text evidence="14">The sequence shown here is derived from an EMBL/GenBank/DDBJ whole genome shotgun (WGS) entry which is preliminary data.</text>
</comment>
<comment type="pathway">
    <text evidence="3">Nucleotide-sugar biosynthesis; GDP-alpha-D-mannose biosynthesis; alpha-D-mannose 1-phosphate from D-fructose 6-phosphate: step 1/2.</text>
</comment>
<dbReference type="GO" id="GO:0004476">
    <property type="term" value="F:mannose-6-phosphate isomerase activity"/>
    <property type="evidence" value="ECO:0007669"/>
    <property type="project" value="UniProtKB-EC"/>
</dbReference>
<evidence type="ECO:0000256" key="7">
    <source>
        <dbReference type="ARBA" id="ARBA00022723"/>
    </source>
</evidence>
<comment type="catalytic activity">
    <reaction evidence="1">
        <text>D-mannose 6-phosphate = D-fructose 6-phosphate</text>
        <dbReference type="Rhea" id="RHEA:12356"/>
        <dbReference type="ChEBI" id="CHEBI:58735"/>
        <dbReference type="ChEBI" id="CHEBI:61527"/>
        <dbReference type="EC" id="5.3.1.8"/>
    </reaction>
</comment>
<keyword evidence="8 12" id="KW-0862">Zinc</keyword>
<dbReference type="InterPro" id="IPR016305">
    <property type="entry name" value="Mannose-6-P_Isomerase"/>
</dbReference>
<dbReference type="AlphaFoldDB" id="A0A1B5KUC3"/>
<protein>
    <recommendedName>
        <fullName evidence="6">Mannose-6-phosphate isomerase</fullName>
        <ecNumber evidence="5">5.3.1.8</ecNumber>
    </recommendedName>
    <alternativeName>
        <fullName evidence="10">Phosphohexomutase</fullName>
    </alternativeName>
    <alternativeName>
        <fullName evidence="11">Phosphomannose isomerase</fullName>
    </alternativeName>
</protein>
<dbReference type="InterPro" id="IPR001250">
    <property type="entry name" value="Man6P_Isoase-1"/>
</dbReference>
<sequence length="400" mass="44106">MSSTPRLFQMTGTCNNYPWGKKGRESLAARLRAKTPSHTDLTIQHDEAYSELWFGDYPDYPARVVESGRPLAEVIANDREGLLGSDSVQRFGENMPFLPKDQILSIAKALPLQTHPNKSLAAKLHQLHPDKFPDANHKPEIAVALSRFELFAGWKEIDQISPLFNLPSLRQFVPEGTREWDAETLRNVVRGLLKADEQTVQTIGEDLKQQSDHDLNKASILLCTDAGLLVAVLCMNFLVLRPGEGVFIPSDGIHSYLSGDILECMARSNNMLCGGLYPVADRDDIDLFCDSLLMDATTGVNNLRLEGKRSSDGARGHTTIYQPPISEFDVLRVDLAAGQEEILKRFKGPMVAMVISGQGKIVGDGKELEAKEGFIFFVGAGTTCTLRAHVSLQVFAAVVR</sequence>
<organism evidence="14 15">
    <name type="scientific">Ustilaginoidea virens</name>
    <name type="common">Rice false smut fungus</name>
    <name type="synonym">Villosiclava virens</name>
    <dbReference type="NCBI Taxonomy" id="1159556"/>
    <lineage>
        <taxon>Eukaryota</taxon>
        <taxon>Fungi</taxon>
        <taxon>Dikarya</taxon>
        <taxon>Ascomycota</taxon>
        <taxon>Pezizomycotina</taxon>
        <taxon>Sordariomycetes</taxon>
        <taxon>Hypocreomycetidae</taxon>
        <taxon>Hypocreales</taxon>
        <taxon>Clavicipitaceae</taxon>
        <taxon>Ustilaginoidea</taxon>
    </lineage>
</organism>
<feature type="domain" description="Phosphomannose isomerase type I catalytic" evidence="13">
    <location>
        <begin position="7"/>
        <end position="156"/>
    </location>
</feature>
<comment type="similarity">
    <text evidence="4">Belongs to the mannose-6-phosphate isomerase type 1 family.</text>
</comment>
<evidence type="ECO:0000256" key="11">
    <source>
        <dbReference type="ARBA" id="ARBA00030762"/>
    </source>
</evidence>
<dbReference type="SUPFAM" id="SSF51182">
    <property type="entry name" value="RmlC-like cupins"/>
    <property type="match status" value="1"/>
</dbReference>
<dbReference type="GO" id="GO:0005829">
    <property type="term" value="C:cytosol"/>
    <property type="evidence" value="ECO:0007669"/>
    <property type="project" value="TreeGrafter"/>
</dbReference>
<feature type="binding site" evidence="12">
    <location>
        <position position="113"/>
    </location>
    <ligand>
        <name>Zn(2+)</name>
        <dbReference type="ChEBI" id="CHEBI:29105"/>
    </ligand>
</feature>
<feature type="binding site" evidence="12">
    <location>
        <position position="254"/>
    </location>
    <ligand>
        <name>Zn(2+)</name>
        <dbReference type="ChEBI" id="CHEBI:29105"/>
    </ligand>
</feature>
<keyword evidence="9" id="KW-0413">Isomerase</keyword>
<evidence type="ECO:0000256" key="3">
    <source>
        <dbReference type="ARBA" id="ARBA00004666"/>
    </source>
</evidence>
<gene>
    <name evidence="14" type="ORF">UVI_02038280</name>
</gene>
<evidence type="ECO:0000256" key="12">
    <source>
        <dbReference type="PIRSR" id="PIRSR001480-2"/>
    </source>
</evidence>
<dbReference type="CDD" id="cd07011">
    <property type="entry name" value="cupin_PMI_type_I_N"/>
    <property type="match status" value="1"/>
</dbReference>
<dbReference type="EMBL" id="BBTG02000020">
    <property type="protein sequence ID" value="GAO14080.1"/>
    <property type="molecule type" value="Genomic_DNA"/>
</dbReference>
<evidence type="ECO:0000259" key="13">
    <source>
        <dbReference type="Pfam" id="PF20511"/>
    </source>
</evidence>
<evidence type="ECO:0000313" key="15">
    <source>
        <dbReference type="Proteomes" id="UP000054053"/>
    </source>
</evidence>
<keyword evidence="7 12" id="KW-0479">Metal-binding</keyword>
<dbReference type="PIRSF" id="PIRSF001480">
    <property type="entry name" value="Mannose-6-phosphate_isomerase"/>
    <property type="match status" value="1"/>
</dbReference>
<dbReference type="Pfam" id="PF20511">
    <property type="entry name" value="PMI_typeI_cat"/>
    <property type="match status" value="1"/>
</dbReference>